<dbReference type="InterPro" id="IPR013321">
    <property type="entry name" value="Arc_rbn_hlx_hlx"/>
</dbReference>
<dbReference type="SUPFAM" id="SSF47598">
    <property type="entry name" value="Ribbon-helix-helix"/>
    <property type="match status" value="1"/>
</dbReference>
<dbReference type="GO" id="GO:0006355">
    <property type="term" value="P:regulation of DNA-templated transcription"/>
    <property type="evidence" value="ECO:0007669"/>
    <property type="project" value="InterPro"/>
</dbReference>
<evidence type="ECO:0000313" key="1">
    <source>
        <dbReference type="EMBL" id="KKN48788.1"/>
    </source>
</evidence>
<accession>A0A0F9U577</accession>
<comment type="caution">
    <text evidence="1">The sequence shown here is derived from an EMBL/GenBank/DDBJ whole genome shotgun (WGS) entry which is preliminary data.</text>
</comment>
<dbReference type="InterPro" id="IPR010985">
    <property type="entry name" value="Ribbon_hlx_hlx"/>
</dbReference>
<proteinExistence type="predicted"/>
<evidence type="ECO:0008006" key="2">
    <source>
        <dbReference type="Google" id="ProtNLM"/>
    </source>
</evidence>
<dbReference type="AlphaFoldDB" id="A0A0F9U577"/>
<dbReference type="Gene3D" id="1.10.1220.10">
    <property type="entry name" value="Met repressor-like"/>
    <property type="match status" value="1"/>
</dbReference>
<gene>
    <name evidence="1" type="ORF">LCGC14_0649330</name>
</gene>
<sequence length="77" mass="8981">MKNSTKRATIYIDSELHHALRIKAAEIERPISEIVNEAIKYALIEDSIDLSVFEQRRNEQLLTFEEVLKKLKKNGKI</sequence>
<dbReference type="EMBL" id="LAZR01001203">
    <property type="protein sequence ID" value="KKN48788.1"/>
    <property type="molecule type" value="Genomic_DNA"/>
</dbReference>
<reference evidence="1" key="1">
    <citation type="journal article" date="2015" name="Nature">
        <title>Complex archaea that bridge the gap between prokaryotes and eukaryotes.</title>
        <authorList>
            <person name="Spang A."/>
            <person name="Saw J.H."/>
            <person name="Jorgensen S.L."/>
            <person name="Zaremba-Niedzwiedzka K."/>
            <person name="Martijn J."/>
            <person name="Lind A.E."/>
            <person name="van Eijk R."/>
            <person name="Schleper C."/>
            <person name="Guy L."/>
            <person name="Ettema T.J."/>
        </authorList>
    </citation>
    <scope>NUCLEOTIDE SEQUENCE</scope>
</reference>
<organism evidence="1">
    <name type="scientific">marine sediment metagenome</name>
    <dbReference type="NCBI Taxonomy" id="412755"/>
    <lineage>
        <taxon>unclassified sequences</taxon>
        <taxon>metagenomes</taxon>
        <taxon>ecological metagenomes</taxon>
    </lineage>
</organism>
<protein>
    <recommendedName>
        <fullName evidence="2">Ribbon-helix-helix protein CopG domain-containing protein</fullName>
    </recommendedName>
</protein>
<name>A0A0F9U577_9ZZZZ</name>